<dbReference type="InterPro" id="IPR001789">
    <property type="entry name" value="Sig_transdc_resp-reg_receiver"/>
</dbReference>
<dbReference type="Proteomes" id="UP001157353">
    <property type="component" value="Unassembled WGS sequence"/>
</dbReference>
<dbReference type="PROSITE" id="PS50110">
    <property type="entry name" value="RESPONSE_REGULATORY"/>
    <property type="match status" value="2"/>
</dbReference>
<dbReference type="EMBL" id="BSPQ01000001">
    <property type="protein sequence ID" value="GLS89163.1"/>
    <property type="molecule type" value="Genomic_DNA"/>
</dbReference>
<dbReference type="SUPFAM" id="SSF55073">
    <property type="entry name" value="Nucleotide cyclase"/>
    <property type="match status" value="1"/>
</dbReference>
<dbReference type="SMART" id="SM00448">
    <property type="entry name" value="REC"/>
    <property type="match status" value="2"/>
</dbReference>
<dbReference type="Gene3D" id="3.40.50.2300">
    <property type="match status" value="2"/>
</dbReference>
<dbReference type="NCBIfam" id="TIGR00254">
    <property type="entry name" value="GGDEF"/>
    <property type="match status" value="1"/>
</dbReference>
<keyword evidence="7" id="KW-1185">Reference proteome</keyword>
<dbReference type="Pfam" id="PF00072">
    <property type="entry name" value="Response_reg"/>
    <property type="match status" value="1"/>
</dbReference>
<dbReference type="InterPro" id="IPR011006">
    <property type="entry name" value="CheY-like_superfamily"/>
</dbReference>
<feature type="modified residue" description="4-aspartylphosphate" evidence="3">
    <location>
        <position position="187"/>
    </location>
</feature>
<gene>
    <name evidence="6" type="ORF">GCM10007916_02300</name>
</gene>
<name>A0ABQ6DVL4_9GAMM</name>
<dbReference type="CDD" id="cd01949">
    <property type="entry name" value="GGDEF"/>
    <property type="match status" value="1"/>
</dbReference>
<dbReference type="InterPro" id="IPR029787">
    <property type="entry name" value="Nucleotide_cyclase"/>
</dbReference>
<feature type="domain" description="Response regulatory" evidence="4">
    <location>
        <begin position="14"/>
        <end position="129"/>
    </location>
</feature>
<accession>A0ABQ6DVL4</accession>
<feature type="domain" description="Response regulatory" evidence="4">
    <location>
        <begin position="137"/>
        <end position="254"/>
    </location>
</feature>
<evidence type="ECO:0000259" key="5">
    <source>
        <dbReference type="PROSITE" id="PS50887"/>
    </source>
</evidence>
<evidence type="ECO:0000259" key="4">
    <source>
        <dbReference type="PROSITE" id="PS50110"/>
    </source>
</evidence>
<feature type="modified residue" description="4-aspartylphosphate" evidence="3">
    <location>
        <position position="66"/>
    </location>
</feature>
<evidence type="ECO:0000313" key="6">
    <source>
        <dbReference type="EMBL" id="GLS89163.1"/>
    </source>
</evidence>
<evidence type="ECO:0000256" key="3">
    <source>
        <dbReference type="PROSITE-ProRule" id="PRU00169"/>
    </source>
</evidence>
<proteinExistence type="predicted"/>
<dbReference type="EC" id="2.7.7.65" evidence="1"/>
<dbReference type="PANTHER" id="PTHR45138">
    <property type="entry name" value="REGULATORY COMPONENTS OF SENSORY TRANSDUCTION SYSTEM"/>
    <property type="match status" value="1"/>
</dbReference>
<feature type="domain" description="GGDEF" evidence="5">
    <location>
        <begin position="297"/>
        <end position="433"/>
    </location>
</feature>
<dbReference type="InterPro" id="IPR050469">
    <property type="entry name" value="Diguanylate_Cyclase"/>
</dbReference>
<reference evidence="7" key="1">
    <citation type="journal article" date="2019" name="Int. J. Syst. Evol. Microbiol.">
        <title>The Global Catalogue of Microorganisms (GCM) 10K type strain sequencing project: providing services to taxonomists for standard genome sequencing and annotation.</title>
        <authorList>
            <consortium name="The Broad Institute Genomics Platform"/>
            <consortium name="The Broad Institute Genome Sequencing Center for Infectious Disease"/>
            <person name="Wu L."/>
            <person name="Ma J."/>
        </authorList>
    </citation>
    <scope>NUCLEOTIDE SEQUENCE [LARGE SCALE GENOMIC DNA]</scope>
    <source>
        <strain evidence="7">NBRC 103166</strain>
    </source>
</reference>
<dbReference type="Pfam" id="PF00990">
    <property type="entry name" value="GGDEF"/>
    <property type="match status" value="1"/>
</dbReference>
<dbReference type="PROSITE" id="PS50887">
    <property type="entry name" value="GGDEF"/>
    <property type="match status" value="1"/>
</dbReference>
<evidence type="ECO:0000313" key="7">
    <source>
        <dbReference type="Proteomes" id="UP001157353"/>
    </source>
</evidence>
<comment type="catalytic activity">
    <reaction evidence="2">
        <text>2 GTP = 3',3'-c-di-GMP + 2 diphosphate</text>
        <dbReference type="Rhea" id="RHEA:24898"/>
        <dbReference type="ChEBI" id="CHEBI:33019"/>
        <dbReference type="ChEBI" id="CHEBI:37565"/>
        <dbReference type="ChEBI" id="CHEBI:58805"/>
        <dbReference type="EC" id="2.7.7.65"/>
    </reaction>
</comment>
<sequence length="433" mass="48748">MDFGSVMYSKSSKQILVVEDSVMFSRILKRSIESTGDFTVVAVENFADLKVLLAEKKQQFFAGLLDVNLPDAPNGEVIDFVLAHNIPSVIFTSKLDDSFRKKIYTKGLVDYVLKEGPANVEYVVSLLSQLKRNSDIDVLVVDDSASIRSYIKHLLVIYQFNVLEAVDGIDALRMVKENPSISLVLTDFNMPNMDGLALTKALRREHSSQQMAIIGMSAFGNNQLSAHFLKLGGSDFINKPFLEEEFFCRINQNMDLLEHINKLKFLATRDFLTGLFNRRHFFEVGNKVLTRYEKKGLQIGIALLDIDHFKKVNDNYGHDAGDIVLRQLGALLIENFEADNANHDVVARFGGEEFCFLLVAENTEQMQQKLSTLRAHIEKERFVLNDGFNLQVTASIGLFTDPSLDIESAITMADKALYQAKENGRNQLVLLDS</sequence>
<dbReference type="InterPro" id="IPR000160">
    <property type="entry name" value="GGDEF_dom"/>
</dbReference>
<organism evidence="6 7">
    <name type="scientific">Psychromonas marina</name>
    <dbReference type="NCBI Taxonomy" id="88364"/>
    <lineage>
        <taxon>Bacteria</taxon>
        <taxon>Pseudomonadati</taxon>
        <taxon>Pseudomonadota</taxon>
        <taxon>Gammaproteobacteria</taxon>
        <taxon>Alteromonadales</taxon>
        <taxon>Psychromonadaceae</taxon>
        <taxon>Psychromonas</taxon>
    </lineage>
</organism>
<dbReference type="PANTHER" id="PTHR45138:SF9">
    <property type="entry name" value="DIGUANYLATE CYCLASE DGCM-RELATED"/>
    <property type="match status" value="1"/>
</dbReference>
<keyword evidence="3" id="KW-0597">Phosphoprotein</keyword>
<dbReference type="SMART" id="SM00267">
    <property type="entry name" value="GGDEF"/>
    <property type="match status" value="1"/>
</dbReference>
<protein>
    <recommendedName>
        <fullName evidence="1">diguanylate cyclase</fullName>
        <ecNumber evidence="1">2.7.7.65</ecNumber>
    </recommendedName>
</protein>
<evidence type="ECO:0000256" key="1">
    <source>
        <dbReference type="ARBA" id="ARBA00012528"/>
    </source>
</evidence>
<dbReference type="Gene3D" id="3.30.70.270">
    <property type="match status" value="1"/>
</dbReference>
<evidence type="ECO:0000256" key="2">
    <source>
        <dbReference type="ARBA" id="ARBA00034247"/>
    </source>
</evidence>
<dbReference type="SUPFAM" id="SSF52172">
    <property type="entry name" value="CheY-like"/>
    <property type="match status" value="2"/>
</dbReference>
<comment type="caution">
    <text evidence="6">The sequence shown here is derived from an EMBL/GenBank/DDBJ whole genome shotgun (WGS) entry which is preliminary data.</text>
</comment>
<dbReference type="InterPro" id="IPR043128">
    <property type="entry name" value="Rev_trsase/Diguanyl_cyclase"/>
</dbReference>